<keyword evidence="2" id="KW-0472">Membrane</keyword>
<comment type="caution">
    <text evidence="3">The sequence shown here is derived from an EMBL/GenBank/DDBJ whole genome shotgun (WGS) entry which is preliminary data.</text>
</comment>
<dbReference type="GeneID" id="9837914"/>
<protein>
    <submittedName>
        <fullName evidence="3">Unnamed product</fullName>
    </submittedName>
</protein>
<keyword evidence="4" id="KW-1185">Reference proteome</keyword>
<feature type="region of interest" description="Disordered" evidence="1">
    <location>
        <begin position="1"/>
        <end position="29"/>
    </location>
</feature>
<proteinExistence type="predicted"/>
<feature type="compositionally biased region" description="Low complexity" evidence="1">
    <location>
        <begin position="1"/>
        <end position="22"/>
    </location>
</feature>
<name>A0A096PBT7_OSTTA</name>
<dbReference type="RefSeq" id="XP_003082993.2">
    <property type="nucleotide sequence ID" value="XM_003082945.2"/>
</dbReference>
<dbReference type="AlphaFoldDB" id="A0A096PBT7"/>
<gene>
    <name evidence="3" type="ORF">OT_ostta14g01700</name>
</gene>
<dbReference type="InParanoid" id="A0A096PBT7"/>
<evidence type="ECO:0000313" key="4">
    <source>
        <dbReference type="Proteomes" id="UP000009170"/>
    </source>
</evidence>
<dbReference type="OrthoDB" id="497675at2759"/>
<keyword evidence="2" id="KW-0812">Transmembrane</keyword>
<evidence type="ECO:0000313" key="3">
    <source>
        <dbReference type="EMBL" id="CEG02093.1"/>
    </source>
</evidence>
<sequence>MATTARAMGPTARARGRATLGRARGRSARPRVDARAVDAAVALAVAQQDVAFAACALGEALVTRENTATGTPGRPNLMVVGPACGTLVGAFALIQSDDGTATPAGLAIAAAASGALLVQYAKRFDDTPRAPLEWPGPRLYPTLGVMFSLFALLANAEALPRILNPLAVG</sequence>
<evidence type="ECO:0000256" key="1">
    <source>
        <dbReference type="SAM" id="MobiDB-lite"/>
    </source>
</evidence>
<feature type="transmembrane region" description="Helical" evidence="2">
    <location>
        <begin position="100"/>
        <end position="118"/>
    </location>
</feature>
<dbReference type="KEGG" id="ota:OT_ostta14g01700"/>
<reference evidence="3 4" key="2">
    <citation type="journal article" date="2014" name="BMC Genomics">
        <title>An improved genome of the model marine alga Ostreococcus tauri unfolds by assessing Illumina de novo assemblies.</title>
        <authorList>
            <person name="Blanc-Mathieu R."/>
            <person name="Verhelst B."/>
            <person name="Derelle E."/>
            <person name="Rombauts S."/>
            <person name="Bouget F.Y."/>
            <person name="Carre I."/>
            <person name="Chateau A."/>
            <person name="Eyre-Walker A."/>
            <person name="Grimsley N."/>
            <person name="Moreau H."/>
            <person name="Piegu B."/>
            <person name="Rivals E."/>
            <person name="Schackwitz W."/>
            <person name="Van de Peer Y."/>
            <person name="Piganeau G."/>
        </authorList>
    </citation>
    <scope>NUCLEOTIDE SEQUENCE [LARGE SCALE GENOMIC DNA]</scope>
    <source>
        <strain evidence="4">OTTH 0595 / CCAP 157/2 / RCC745</strain>
    </source>
</reference>
<accession>A0A096PBT7</accession>
<keyword evidence="2" id="KW-1133">Transmembrane helix</keyword>
<feature type="transmembrane region" description="Helical" evidence="2">
    <location>
        <begin position="77"/>
        <end position="94"/>
    </location>
</feature>
<dbReference type="EMBL" id="CAID01000014">
    <property type="protein sequence ID" value="CEG02093.1"/>
    <property type="molecule type" value="Genomic_DNA"/>
</dbReference>
<evidence type="ECO:0000256" key="2">
    <source>
        <dbReference type="SAM" id="Phobius"/>
    </source>
</evidence>
<organism evidence="3 4">
    <name type="scientific">Ostreococcus tauri</name>
    <name type="common">Marine green alga</name>
    <dbReference type="NCBI Taxonomy" id="70448"/>
    <lineage>
        <taxon>Eukaryota</taxon>
        <taxon>Viridiplantae</taxon>
        <taxon>Chlorophyta</taxon>
        <taxon>Mamiellophyceae</taxon>
        <taxon>Mamiellales</taxon>
        <taxon>Bathycoccaceae</taxon>
        <taxon>Ostreococcus</taxon>
    </lineage>
</organism>
<dbReference type="Proteomes" id="UP000009170">
    <property type="component" value="Unassembled WGS sequence"/>
</dbReference>
<reference evidence="4" key="1">
    <citation type="journal article" date="2006" name="Proc. Natl. Acad. Sci. U.S.A.">
        <title>Genome analysis of the smallest free-living eukaryote Ostreococcus tauri unveils many unique features.</title>
        <authorList>
            <person name="Derelle E."/>
            <person name="Ferraz C."/>
            <person name="Rombauts S."/>
            <person name="Rouze P."/>
            <person name="Worden A.Z."/>
            <person name="Robbens S."/>
            <person name="Partensky F."/>
            <person name="Degroeve S."/>
            <person name="Echeynie S."/>
            <person name="Cooke R."/>
            <person name="Saeys Y."/>
            <person name="Wuyts J."/>
            <person name="Jabbari K."/>
            <person name="Bowler C."/>
            <person name="Panaud O."/>
            <person name="Piegu B."/>
            <person name="Ball S.G."/>
            <person name="Ral J.-P."/>
            <person name="Bouget F.-Y."/>
            <person name="Piganeau G."/>
            <person name="De Baets B."/>
            <person name="Picard A."/>
            <person name="Delseny M."/>
            <person name="Demaille J."/>
            <person name="Van de Peer Y."/>
            <person name="Moreau H."/>
        </authorList>
    </citation>
    <scope>NUCLEOTIDE SEQUENCE [LARGE SCALE GENOMIC DNA]</scope>
    <source>
        <strain evidence="4">OTTH 0595 / CCAP 157/2 / RCC745</strain>
    </source>
</reference>